<feature type="transmembrane region" description="Helical" evidence="7">
    <location>
        <begin position="108"/>
        <end position="127"/>
    </location>
</feature>
<evidence type="ECO:0000313" key="8">
    <source>
        <dbReference type="EMBL" id="SHL78926.1"/>
    </source>
</evidence>
<keyword evidence="5 7" id="KW-1133">Transmembrane helix</keyword>
<evidence type="ECO:0000256" key="4">
    <source>
        <dbReference type="ARBA" id="ARBA00022692"/>
    </source>
</evidence>
<name>A0A1M7DHA4_9RHOB</name>
<sequence length="143" mass="14857">MTFETNTNYGALITRLSLGGVLLSHGLLKVMVFTVPGTVGYFESLGLPAAAAYLTILAELVGGTAILLGLYTRLAALLSIPLLLGALWAHSGNGWLFSAEGGGWEFPLMLVVLAAAVAAQGSGPFALRKLPVIDGFIPQMLKA</sequence>
<evidence type="ECO:0000256" key="6">
    <source>
        <dbReference type="ARBA" id="ARBA00023136"/>
    </source>
</evidence>
<evidence type="ECO:0000256" key="1">
    <source>
        <dbReference type="ARBA" id="ARBA00004651"/>
    </source>
</evidence>
<organism evidence="8 9">
    <name type="scientific">Roseovarius marisflavi</name>
    <dbReference type="NCBI Taxonomy" id="1054996"/>
    <lineage>
        <taxon>Bacteria</taxon>
        <taxon>Pseudomonadati</taxon>
        <taxon>Pseudomonadota</taxon>
        <taxon>Alphaproteobacteria</taxon>
        <taxon>Rhodobacterales</taxon>
        <taxon>Roseobacteraceae</taxon>
        <taxon>Roseovarius</taxon>
    </lineage>
</organism>
<proteinExistence type="inferred from homology"/>
<keyword evidence="6 7" id="KW-0472">Membrane</keyword>
<evidence type="ECO:0000256" key="2">
    <source>
        <dbReference type="ARBA" id="ARBA00006679"/>
    </source>
</evidence>
<dbReference type="STRING" id="1054996.SAMN05444414_14117"/>
<evidence type="ECO:0000256" key="7">
    <source>
        <dbReference type="SAM" id="Phobius"/>
    </source>
</evidence>
<evidence type="ECO:0000313" key="9">
    <source>
        <dbReference type="Proteomes" id="UP000184191"/>
    </source>
</evidence>
<dbReference type="Pfam" id="PF07681">
    <property type="entry name" value="DoxX"/>
    <property type="match status" value="1"/>
</dbReference>
<keyword evidence="3" id="KW-1003">Cell membrane</keyword>
<dbReference type="InterPro" id="IPR032808">
    <property type="entry name" value="DoxX"/>
</dbReference>
<dbReference type="Proteomes" id="UP000184191">
    <property type="component" value="Unassembled WGS sequence"/>
</dbReference>
<dbReference type="EMBL" id="FRBN01000041">
    <property type="protein sequence ID" value="SHL78926.1"/>
    <property type="molecule type" value="Genomic_DNA"/>
</dbReference>
<dbReference type="RefSeq" id="WP_073200811.1">
    <property type="nucleotide sequence ID" value="NZ_FRBN01000041.1"/>
</dbReference>
<evidence type="ECO:0000256" key="5">
    <source>
        <dbReference type="ARBA" id="ARBA00022989"/>
    </source>
</evidence>
<dbReference type="AlphaFoldDB" id="A0A1M7DHA4"/>
<protein>
    <submittedName>
        <fullName evidence="8">Putative oxidoreductase</fullName>
    </submittedName>
</protein>
<keyword evidence="9" id="KW-1185">Reference proteome</keyword>
<feature type="transmembrane region" description="Helical" evidence="7">
    <location>
        <begin position="12"/>
        <end position="33"/>
    </location>
</feature>
<dbReference type="PANTHER" id="PTHR33452">
    <property type="entry name" value="OXIDOREDUCTASE CATD-RELATED"/>
    <property type="match status" value="1"/>
</dbReference>
<reference evidence="9" key="1">
    <citation type="submission" date="2016-11" db="EMBL/GenBank/DDBJ databases">
        <authorList>
            <person name="Varghese N."/>
            <person name="Submissions S."/>
        </authorList>
    </citation>
    <scope>NUCLEOTIDE SEQUENCE [LARGE SCALE GENOMIC DNA]</scope>
    <source>
        <strain evidence="9">DSM 29327</strain>
    </source>
</reference>
<comment type="similarity">
    <text evidence="2">Belongs to the DoxX family.</text>
</comment>
<gene>
    <name evidence="8" type="ORF">SAMN05444414_14117</name>
</gene>
<feature type="transmembrane region" description="Helical" evidence="7">
    <location>
        <begin position="45"/>
        <end position="68"/>
    </location>
</feature>
<dbReference type="InterPro" id="IPR051907">
    <property type="entry name" value="DoxX-like_oxidoreductase"/>
</dbReference>
<evidence type="ECO:0000256" key="3">
    <source>
        <dbReference type="ARBA" id="ARBA00022475"/>
    </source>
</evidence>
<dbReference type="PANTHER" id="PTHR33452:SF1">
    <property type="entry name" value="INNER MEMBRANE PROTEIN YPHA-RELATED"/>
    <property type="match status" value="1"/>
</dbReference>
<dbReference type="OrthoDB" id="5382961at2"/>
<comment type="subcellular location">
    <subcellularLocation>
        <location evidence="1">Cell membrane</location>
        <topology evidence="1">Multi-pass membrane protein</topology>
    </subcellularLocation>
</comment>
<accession>A0A1M7DHA4</accession>
<keyword evidence="4 7" id="KW-0812">Transmembrane</keyword>
<feature type="transmembrane region" description="Helical" evidence="7">
    <location>
        <begin position="75"/>
        <end position="96"/>
    </location>
</feature>
<dbReference type="GO" id="GO:0005886">
    <property type="term" value="C:plasma membrane"/>
    <property type="evidence" value="ECO:0007669"/>
    <property type="project" value="UniProtKB-SubCell"/>
</dbReference>